<organism evidence="1 2">
    <name type="scientific">Pseudomonas protegens</name>
    <dbReference type="NCBI Taxonomy" id="380021"/>
    <lineage>
        <taxon>Bacteria</taxon>
        <taxon>Pseudomonadati</taxon>
        <taxon>Pseudomonadota</taxon>
        <taxon>Gammaproteobacteria</taxon>
        <taxon>Pseudomonadales</taxon>
        <taxon>Pseudomonadaceae</taxon>
        <taxon>Pseudomonas</taxon>
    </lineage>
</organism>
<accession>A0A9Q6IE43</accession>
<evidence type="ECO:0000313" key="1">
    <source>
        <dbReference type="EMBL" id="PYC33883.1"/>
    </source>
</evidence>
<reference evidence="1 2" key="1">
    <citation type="submission" date="2018-06" db="EMBL/GenBank/DDBJ databases">
        <title>Pseudomonas diversity within urban Lake Michigan freshwaters.</title>
        <authorList>
            <person name="Batrich M."/>
            <person name="Hatzopoulos T."/>
            <person name="Putonti C."/>
        </authorList>
    </citation>
    <scope>NUCLEOTIDE SEQUENCE [LARGE SCALE GENOMIC DNA]</scope>
    <source>
        <strain evidence="1 2">MB-090624</strain>
    </source>
</reference>
<proteinExistence type="predicted"/>
<protein>
    <submittedName>
        <fullName evidence="1">Uncharacterized protein</fullName>
    </submittedName>
</protein>
<sequence>MSEDLSVNPIAGWEIKTVEAMQALLVEFSYVSTPFQRPEEAQKTPLLVLSVQQAKELIEVLKKGVDRVESSGISSPPGPKH</sequence>
<dbReference type="Proteomes" id="UP000248188">
    <property type="component" value="Unassembled WGS sequence"/>
</dbReference>
<comment type="caution">
    <text evidence="1">The sequence shown here is derived from an EMBL/GenBank/DDBJ whole genome shotgun (WGS) entry which is preliminary data.</text>
</comment>
<dbReference type="RefSeq" id="WP_110652700.1">
    <property type="nucleotide sequence ID" value="NZ_QJRN01000012.1"/>
</dbReference>
<gene>
    <name evidence="1" type="ORF">DMX08_19480</name>
</gene>
<dbReference type="Pfam" id="PF13991">
    <property type="entry name" value="BssS"/>
    <property type="match status" value="1"/>
</dbReference>
<dbReference type="InterPro" id="IPR025730">
    <property type="entry name" value="Biofilm_BssS"/>
</dbReference>
<dbReference type="AlphaFoldDB" id="A0A9Q6IE43"/>
<name>A0A9Q6IE43_9PSED</name>
<evidence type="ECO:0000313" key="2">
    <source>
        <dbReference type="Proteomes" id="UP000248188"/>
    </source>
</evidence>
<dbReference type="EMBL" id="QJRN01000012">
    <property type="protein sequence ID" value="PYC33883.1"/>
    <property type="molecule type" value="Genomic_DNA"/>
</dbReference>